<dbReference type="PROSITE" id="PS50011">
    <property type="entry name" value="PROTEIN_KINASE_DOM"/>
    <property type="match status" value="1"/>
</dbReference>
<dbReference type="SUPFAM" id="SSF56112">
    <property type="entry name" value="Protein kinase-like (PK-like)"/>
    <property type="match status" value="1"/>
</dbReference>
<evidence type="ECO:0000256" key="3">
    <source>
        <dbReference type="ARBA" id="ARBA00022741"/>
    </source>
</evidence>
<comment type="catalytic activity">
    <reaction evidence="7">
        <text>L-seryl-[protein] + ATP = O-phospho-L-seryl-[protein] + ADP + H(+)</text>
        <dbReference type="Rhea" id="RHEA:17989"/>
        <dbReference type="Rhea" id="RHEA-COMP:9863"/>
        <dbReference type="Rhea" id="RHEA-COMP:11604"/>
        <dbReference type="ChEBI" id="CHEBI:15378"/>
        <dbReference type="ChEBI" id="CHEBI:29999"/>
        <dbReference type="ChEBI" id="CHEBI:30616"/>
        <dbReference type="ChEBI" id="CHEBI:83421"/>
        <dbReference type="ChEBI" id="CHEBI:456216"/>
        <dbReference type="EC" id="2.7.11.1"/>
    </reaction>
</comment>
<evidence type="ECO:0000256" key="1">
    <source>
        <dbReference type="ARBA" id="ARBA00022527"/>
    </source>
</evidence>
<keyword evidence="5 8" id="KW-0067">ATP-binding</keyword>
<dbReference type="EMBL" id="JMCC02000038">
    <property type="protein sequence ID" value="KIG16454.1"/>
    <property type="molecule type" value="Genomic_DNA"/>
</dbReference>
<feature type="region of interest" description="Disordered" evidence="9">
    <location>
        <begin position="205"/>
        <end position="267"/>
    </location>
</feature>
<dbReference type="Proteomes" id="UP000031599">
    <property type="component" value="Unassembled WGS sequence"/>
</dbReference>
<comment type="catalytic activity">
    <reaction evidence="6">
        <text>L-threonyl-[protein] + ATP = O-phospho-L-threonyl-[protein] + ADP + H(+)</text>
        <dbReference type="Rhea" id="RHEA:46608"/>
        <dbReference type="Rhea" id="RHEA-COMP:11060"/>
        <dbReference type="Rhea" id="RHEA-COMP:11605"/>
        <dbReference type="ChEBI" id="CHEBI:15378"/>
        <dbReference type="ChEBI" id="CHEBI:30013"/>
        <dbReference type="ChEBI" id="CHEBI:30616"/>
        <dbReference type="ChEBI" id="CHEBI:61977"/>
        <dbReference type="ChEBI" id="CHEBI:456216"/>
        <dbReference type="EC" id="2.7.11.1"/>
    </reaction>
</comment>
<dbReference type="PROSITE" id="PS00107">
    <property type="entry name" value="PROTEIN_KINASE_ATP"/>
    <property type="match status" value="1"/>
</dbReference>
<keyword evidence="4 11" id="KW-0418">Kinase</keyword>
<dbReference type="PANTHER" id="PTHR43289:SF6">
    <property type="entry name" value="SERINE_THREONINE-PROTEIN KINASE NEKL-3"/>
    <property type="match status" value="1"/>
</dbReference>
<evidence type="ECO:0000313" key="11">
    <source>
        <dbReference type="EMBL" id="KIG16454.1"/>
    </source>
</evidence>
<organism evidence="11 12">
    <name type="scientific">Enhygromyxa salina</name>
    <dbReference type="NCBI Taxonomy" id="215803"/>
    <lineage>
        <taxon>Bacteria</taxon>
        <taxon>Pseudomonadati</taxon>
        <taxon>Myxococcota</taxon>
        <taxon>Polyangia</taxon>
        <taxon>Nannocystales</taxon>
        <taxon>Nannocystaceae</taxon>
        <taxon>Enhygromyxa</taxon>
    </lineage>
</organism>
<evidence type="ECO:0000313" key="12">
    <source>
        <dbReference type="Proteomes" id="UP000031599"/>
    </source>
</evidence>
<feature type="region of interest" description="Disordered" evidence="9">
    <location>
        <begin position="430"/>
        <end position="507"/>
    </location>
</feature>
<dbReference type="InterPro" id="IPR008271">
    <property type="entry name" value="Ser/Thr_kinase_AS"/>
</dbReference>
<feature type="domain" description="Protein kinase" evidence="10">
    <location>
        <begin position="50"/>
        <end position="376"/>
    </location>
</feature>
<dbReference type="PROSITE" id="PS00108">
    <property type="entry name" value="PROTEIN_KINASE_ST"/>
    <property type="match status" value="1"/>
</dbReference>
<dbReference type="InterPro" id="IPR000719">
    <property type="entry name" value="Prot_kinase_dom"/>
</dbReference>
<dbReference type="InterPro" id="IPR017441">
    <property type="entry name" value="Protein_kinase_ATP_BS"/>
</dbReference>
<evidence type="ECO:0000256" key="4">
    <source>
        <dbReference type="ARBA" id="ARBA00022777"/>
    </source>
</evidence>
<sequence>MVEHSPDALREAAPAYGDLEAKRARAGIAAALFAGLEAEEPQERLTLGRYVIESRLGAGGMGVVYRAHDPELDRAVAVKLLHADSATDEKARARMQREARAMAKLSHPNVITVFDVGADDGQVWVAMELVAGSDLRRWLEDRPHAGWREVLELFIAAGRGLAAAHEVALIHRDFKPENVLVGDDGRVRVLDFGLARIQQPIRSLPTVDQSTTASASGRAALTRSEDTPATEADNERTKTDGEAAQPPFTAPTADPDQRDISQLPTAFSGGLTETGVLLGTPLYMAPELYAGRPADERSDQFAFCASLYEGIYRQLPYGSNNLPAHVKAVKQGRLVEPPTDTEVPVELGRIIARGLAAAHDARHRDMAALLAELERVARGPAQTALPEPASPWRSIAIAAVIVAAAVTLVGAELGWFAADTPPQVAALDAADATASDPNTVSNNPALEQPARTPELAPPGPELAADTGDALGSTDSTDSSDTADASPADAGPSEPERTSPTPPSADLHDWCHLHEDRYTLLSRTNNRRASFMHQDTCYTCRVERRRSRTSSFSPRDCAGYSLCGEASASACE</sequence>
<evidence type="ECO:0000256" key="8">
    <source>
        <dbReference type="PROSITE-ProRule" id="PRU10141"/>
    </source>
</evidence>
<protein>
    <submittedName>
        <fullName evidence="11">Serine/threonine protein kinase</fullName>
    </submittedName>
</protein>
<dbReference type="PANTHER" id="PTHR43289">
    <property type="entry name" value="MITOGEN-ACTIVATED PROTEIN KINASE KINASE KINASE 20-RELATED"/>
    <property type="match status" value="1"/>
</dbReference>
<reference evidence="11 12" key="1">
    <citation type="submission" date="2014-12" db="EMBL/GenBank/DDBJ databases">
        <title>Genome assembly of Enhygromyxa salina DSM 15201.</title>
        <authorList>
            <person name="Sharma G."/>
            <person name="Subramanian S."/>
        </authorList>
    </citation>
    <scope>NUCLEOTIDE SEQUENCE [LARGE SCALE GENOMIC DNA]</scope>
    <source>
        <strain evidence="11 12">DSM 15201</strain>
    </source>
</reference>
<keyword evidence="3 8" id="KW-0547">Nucleotide-binding</keyword>
<dbReference type="GO" id="GO:0005524">
    <property type="term" value="F:ATP binding"/>
    <property type="evidence" value="ECO:0007669"/>
    <property type="project" value="UniProtKB-UniRule"/>
</dbReference>
<evidence type="ECO:0000256" key="6">
    <source>
        <dbReference type="ARBA" id="ARBA00047899"/>
    </source>
</evidence>
<dbReference type="Gene3D" id="3.30.200.20">
    <property type="entry name" value="Phosphorylase Kinase, domain 1"/>
    <property type="match status" value="1"/>
</dbReference>
<evidence type="ECO:0000259" key="10">
    <source>
        <dbReference type="PROSITE" id="PS50011"/>
    </source>
</evidence>
<dbReference type="InterPro" id="IPR011009">
    <property type="entry name" value="Kinase-like_dom_sf"/>
</dbReference>
<proteinExistence type="predicted"/>
<dbReference type="Gene3D" id="1.10.510.10">
    <property type="entry name" value="Transferase(Phosphotransferase) domain 1"/>
    <property type="match status" value="1"/>
</dbReference>
<dbReference type="RefSeq" id="WP_052549747.1">
    <property type="nucleotide sequence ID" value="NZ_JMCC02000038.1"/>
</dbReference>
<evidence type="ECO:0000256" key="7">
    <source>
        <dbReference type="ARBA" id="ARBA00048679"/>
    </source>
</evidence>
<dbReference type="CDD" id="cd14014">
    <property type="entry name" value="STKc_PknB_like"/>
    <property type="match status" value="1"/>
</dbReference>
<evidence type="ECO:0000256" key="2">
    <source>
        <dbReference type="ARBA" id="ARBA00022679"/>
    </source>
</evidence>
<feature type="compositionally biased region" description="Polar residues" evidence="9">
    <location>
        <begin position="206"/>
        <end position="215"/>
    </location>
</feature>
<comment type="caution">
    <text evidence="11">The sequence shown here is derived from an EMBL/GenBank/DDBJ whole genome shotgun (WGS) entry which is preliminary data.</text>
</comment>
<dbReference type="GO" id="GO:0004674">
    <property type="term" value="F:protein serine/threonine kinase activity"/>
    <property type="evidence" value="ECO:0007669"/>
    <property type="project" value="UniProtKB-KW"/>
</dbReference>
<evidence type="ECO:0000256" key="9">
    <source>
        <dbReference type="SAM" id="MobiDB-lite"/>
    </source>
</evidence>
<gene>
    <name evidence="11" type="ORF">DB30_04498</name>
</gene>
<dbReference type="FunFam" id="3.30.200.20:FF:000035">
    <property type="entry name" value="Serine/threonine protein kinase Stk1"/>
    <property type="match status" value="1"/>
</dbReference>
<dbReference type="Pfam" id="PF00069">
    <property type="entry name" value="Pkinase"/>
    <property type="match status" value="1"/>
</dbReference>
<dbReference type="AlphaFoldDB" id="A0A0C1ZFK6"/>
<keyword evidence="1 11" id="KW-0723">Serine/threonine-protein kinase</keyword>
<evidence type="ECO:0000256" key="5">
    <source>
        <dbReference type="ARBA" id="ARBA00022840"/>
    </source>
</evidence>
<keyword evidence="2" id="KW-0808">Transferase</keyword>
<accession>A0A0C1ZFK6</accession>
<feature type="compositionally biased region" description="Low complexity" evidence="9">
    <location>
        <begin position="461"/>
        <end position="492"/>
    </location>
</feature>
<feature type="binding site" evidence="8">
    <location>
        <position position="79"/>
    </location>
    <ligand>
        <name>ATP</name>
        <dbReference type="ChEBI" id="CHEBI:30616"/>
    </ligand>
</feature>
<name>A0A0C1ZFK6_9BACT</name>